<proteinExistence type="predicted"/>
<evidence type="ECO:0000313" key="1">
    <source>
        <dbReference type="EMBL" id="GFY66366.1"/>
    </source>
</evidence>
<dbReference type="AlphaFoldDB" id="A0A8X7CGX7"/>
<dbReference type="Proteomes" id="UP000886998">
    <property type="component" value="Unassembled WGS sequence"/>
</dbReference>
<accession>A0A8X7CGX7</accession>
<organism evidence="1 2">
    <name type="scientific">Trichonephila inaurata madagascariensis</name>
    <dbReference type="NCBI Taxonomy" id="2747483"/>
    <lineage>
        <taxon>Eukaryota</taxon>
        <taxon>Metazoa</taxon>
        <taxon>Ecdysozoa</taxon>
        <taxon>Arthropoda</taxon>
        <taxon>Chelicerata</taxon>
        <taxon>Arachnida</taxon>
        <taxon>Araneae</taxon>
        <taxon>Araneomorphae</taxon>
        <taxon>Entelegynae</taxon>
        <taxon>Araneoidea</taxon>
        <taxon>Nephilidae</taxon>
        <taxon>Trichonephila</taxon>
        <taxon>Trichonephila inaurata</taxon>
    </lineage>
</organism>
<name>A0A8X7CGX7_9ARAC</name>
<protein>
    <submittedName>
        <fullName evidence="1">Uncharacterized protein</fullName>
    </submittedName>
</protein>
<gene>
    <name evidence="1" type="ORF">TNIN_62271</name>
</gene>
<comment type="caution">
    <text evidence="1">The sequence shown here is derived from an EMBL/GenBank/DDBJ whole genome shotgun (WGS) entry which is preliminary data.</text>
</comment>
<evidence type="ECO:0000313" key="2">
    <source>
        <dbReference type="Proteomes" id="UP000886998"/>
    </source>
</evidence>
<keyword evidence="2" id="KW-1185">Reference proteome</keyword>
<sequence>MKFICSKLTSVSIGLESSIQELRFPFVKMFVCALNPGRLISSAERDDSGEKFPSLRFLSLAGYDVVTLFVSEASDVIEAEEDIYSNSGMKSLMMIISF</sequence>
<reference evidence="1" key="1">
    <citation type="submission" date="2020-08" db="EMBL/GenBank/DDBJ databases">
        <title>Multicomponent nature underlies the extraordinary mechanical properties of spider dragline silk.</title>
        <authorList>
            <person name="Kono N."/>
            <person name="Nakamura H."/>
            <person name="Mori M."/>
            <person name="Yoshida Y."/>
            <person name="Ohtoshi R."/>
            <person name="Malay A.D."/>
            <person name="Moran D.A.P."/>
            <person name="Tomita M."/>
            <person name="Numata K."/>
            <person name="Arakawa K."/>
        </authorList>
    </citation>
    <scope>NUCLEOTIDE SEQUENCE</scope>
</reference>
<dbReference type="OrthoDB" id="10280567at2759"/>
<dbReference type="EMBL" id="BMAV01016001">
    <property type="protein sequence ID" value="GFY66366.1"/>
    <property type="molecule type" value="Genomic_DNA"/>
</dbReference>